<feature type="non-terminal residue" evidence="1">
    <location>
        <position position="260"/>
    </location>
</feature>
<gene>
    <name evidence="1" type="ORF">BDY19DRAFT_897582</name>
</gene>
<sequence>MTVTPPAVPSSSTLTPPGSYQNTAAGQQRPTLTNIHIRSVDDAKKLFYAVQLGMLPKIERRLDAQERRMLRPGNVYVWEEKGPSAGENGYQVCIERWTEGLSWSASRIRDDFLMYYENRKKKSDKDSDGGGVLREGERDLYVKQTYSVHRNDVQSDDALSSVAEKDDEKRKPRKWHLNAYFTKSTEGNLNSIDSIPFLRDLVVPEGIFSSARQTKNGGGAARKRGREGVSVQRTYAPFPVGERGLKPAPPPPSALAPVPS</sequence>
<evidence type="ECO:0000313" key="2">
    <source>
        <dbReference type="Proteomes" id="UP001055072"/>
    </source>
</evidence>
<comment type="caution">
    <text evidence="1">The sequence shown here is derived from an EMBL/GenBank/DDBJ whole genome shotgun (WGS) entry which is preliminary data.</text>
</comment>
<evidence type="ECO:0000313" key="1">
    <source>
        <dbReference type="EMBL" id="KAI0084933.1"/>
    </source>
</evidence>
<name>A0ACB8TSC9_9APHY</name>
<proteinExistence type="predicted"/>
<reference evidence="1" key="1">
    <citation type="journal article" date="2021" name="Environ. Microbiol.">
        <title>Gene family expansions and transcriptome signatures uncover fungal adaptations to wood decay.</title>
        <authorList>
            <person name="Hage H."/>
            <person name="Miyauchi S."/>
            <person name="Viragh M."/>
            <person name="Drula E."/>
            <person name="Min B."/>
            <person name="Chaduli D."/>
            <person name="Navarro D."/>
            <person name="Favel A."/>
            <person name="Norest M."/>
            <person name="Lesage-Meessen L."/>
            <person name="Balint B."/>
            <person name="Merenyi Z."/>
            <person name="de Eugenio L."/>
            <person name="Morin E."/>
            <person name="Martinez A.T."/>
            <person name="Baldrian P."/>
            <person name="Stursova M."/>
            <person name="Martinez M.J."/>
            <person name="Novotny C."/>
            <person name="Magnuson J.K."/>
            <person name="Spatafora J.W."/>
            <person name="Maurice S."/>
            <person name="Pangilinan J."/>
            <person name="Andreopoulos W."/>
            <person name="LaButti K."/>
            <person name="Hundley H."/>
            <person name="Na H."/>
            <person name="Kuo A."/>
            <person name="Barry K."/>
            <person name="Lipzen A."/>
            <person name="Henrissat B."/>
            <person name="Riley R."/>
            <person name="Ahrendt S."/>
            <person name="Nagy L.G."/>
            <person name="Grigoriev I.V."/>
            <person name="Martin F."/>
            <person name="Rosso M.N."/>
        </authorList>
    </citation>
    <scope>NUCLEOTIDE SEQUENCE</scope>
    <source>
        <strain evidence="1">CBS 384.51</strain>
    </source>
</reference>
<keyword evidence="2" id="KW-1185">Reference proteome</keyword>
<dbReference type="EMBL" id="MU274937">
    <property type="protein sequence ID" value="KAI0084933.1"/>
    <property type="molecule type" value="Genomic_DNA"/>
</dbReference>
<dbReference type="Proteomes" id="UP001055072">
    <property type="component" value="Unassembled WGS sequence"/>
</dbReference>
<accession>A0ACB8TSC9</accession>
<organism evidence="1 2">
    <name type="scientific">Irpex rosettiformis</name>
    <dbReference type="NCBI Taxonomy" id="378272"/>
    <lineage>
        <taxon>Eukaryota</taxon>
        <taxon>Fungi</taxon>
        <taxon>Dikarya</taxon>
        <taxon>Basidiomycota</taxon>
        <taxon>Agaricomycotina</taxon>
        <taxon>Agaricomycetes</taxon>
        <taxon>Polyporales</taxon>
        <taxon>Irpicaceae</taxon>
        <taxon>Irpex</taxon>
    </lineage>
</organism>
<protein>
    <submittedName>
        <fullName evidence="1">Gti1/Pac2 family-domain-containing protein</fullName>
    </submittedName>
</protein>